<protein>
    <recommendedName>
        <fullName evidence="3">DUF2564 family protein</fullName>
    </recommendedName>
</protein>
<dbReference type="AlphaFoldDB" id="I8ALM8"/>
<dbReference type="PATRIC" id="fig|1196324.3.peg.938"/>
<keyword evidence="2" id="KW-1185">Reference proteome</keyword>
<sequence length="83" mass="9192">MSEPFNDLEQVQLLLQSAEHMVGQATMSMNPQQLQEAAEALALAKATYEQMASQETDQNSFMLSQAKEIVTRCESQISEALKA</sequence>
<organism evidence="1 2">
    <name type="scientific">Fictibacillus macauensis ZFHKF-1</name>
    <dbReference type="NCBI Taxonomy" id="1196324"/>
    <lineage>
        <taxon>Bacteria</taxon>
        <taxon>Bacillati</taxon>
        <taxon>Bacillota</taxon>
        <taxon>Bacilli</taxon>
        <taxon>Bacillales</taxon>
        <taxon>Fictibacillaceae</taxon>
        <taxon>Fictibacillus</taxon>
    </lineage>
</organism>
<name>I8ALM8_9BACL</name>
<dbReference type="RefSeq" id="WP_007201022.1">
    <property type="nucleotide sequence ID" value="NZ_AKKV01000020.1"/>
</dbReference>
<proteinExistence type="predicted"/>
<dbReference type="EMBL" id="AKKV01000020">
    <property type="protein sequence ID" value="EIT86827.1"/>
    <property type="molecule type" value="Genomic_DNA"/>
</dbReference>
<evidence type="ECO:0000313" key="2">
    <source>
        <dbReference type="Proteomes" id="UP000004080"/>
    </source>
</evidence>
<evidence type="ECO:0000313" key="1">
    <source>
        <dbReference type="EMBL" id="EIT86827.1"/>
    </source>
</evidence>
<evidence type="ECO:0008006" key="3">
    <source>
        <dbReference type="Google" id="ProtNLM"/>
    </source>
</evidence>
<dbReference type="Proteomes" id="UP000004080">
    <property type="component" value="Unassembled WGS sequence"/>
</dbReference>
<dbReference type="InterPro" id="IPR020314">
    <property type="entry name" value="Uncharacterised_YpzA"/>
</dbReference>
<reference evidence="1 2" key="1">
    <citation type="journal article" date="2012" name="J. Bacteriol.">
        <title>Genome of Bacillus macauensis ZFHKF-1, a Long-Chain-Forming Bacterium.</title>
        <authorList>
            <person name="Cai L."/>
            <person name="Zhang T."/>
        </authorList>
    </citation>
    <scope>NUCLEOTIDE SEQUENCE [LARGE SCALE GENOMIC DNA]</scope>
    <source>
        <strain evidence="1 2">ZFHKF-1</strain>
    </source>
</reference>
<accession>I8ALM8</accession>
<comment type="caution">
    <text evidence="1">The sequence shown here is derived from an EMBL/GenBank/DDBJ whole genome shotgun (WGS) entry which is preliminary data.</text>
</comment>
<gene>
    <name evidence="1" type="ORF">A374_04614</name>
</gene>
<dbReference type="Pfam" id="PF10819">
    <property type="entry name" value="DUF2564"/>
    <property type="match status" value="1"/>
</dbReference>